<feature type="domain" description="Acyl-CoA thioesterase-like C-terminal" evidence="2">
    <location>
        <begin position="138"/>
        <end position="258"/>
    </location>
</feature>
<dbReference type="Pfam" id="PF20789">
    <property type="entry name" value="4HBT_3C"/>
    <property type="match status" value="1"/>
</dbReference>
<sequence length="262" mass="28151">MTGFAQLLGGAQLFANGFALDVPETWHQGRTAYGGFSSALALAAAQQVGGKSLPPLRSAQFAMMAPVNGLVEVRARVERAGRNATWIATEILGEKGLAFTANFVFMGAVESTLHLNERPLPRDLVALENAAPITITRHTPAFVTNHFEMRHALPAHDSPQPEICRWVRLADGQGLDPMVSLVLLADAIPPGVMPVMSSIVPVSTMHWQVNLLSPSPVTDNGWWLLRSVGDYAEKGCSSQRMAIWNSDGLPVMAGMQSIALFG</sequence>
<dbReference type="SUPFAM" id="SSF54637">
    <property type="entry name" value="Thioesterase/thiol ester dehydrase-isomerase"/>
    <property type="match status" value="2"/>
</dbReference>
<dbReference type="Proteomes" id="UP001162880">
    <property type="component" value="Unassembled WGS sequence"/>
</dbReference>
<keyword evidence="4" id="KW-1185">Reference proteome</keyword>
<evidence type="ECO:0000259" key="2">
    <source>
        <dbReference type="Pfam" id="PF20789"/>
    </source>
</evidence>
<reference evidence="3" key="1">
    <citation type="submission" date="2022-03" db="EMBL/GenBank/DDBJ databases">
        <title>Identification of a novel bacterium isolated from mangrove sediments.</title>
        <authorList>
            <person name="Pan X."/>
        </authorList>
    </citation>
    <scope>NUCLEOTIDE SEQUENCE</scope>
    <source>
        <strain evidence="3">B2580</strain>
    </source>
</reference>
<gene>
    <name evidence="3" type="ORF">MTR64_13690</name>
</gene>
<proteinExistence type="predicted"/>
<name>A0ABT0B3S2_9SPHN</name>
<accession>A0ABT0B3S2</accession>
<dbReference type="InterPro" id="IPR049449">
    <property type="entry name" value="TesB_ACOT8-like_N"/>
</dbReference>
<comment type="caution">
    <text evidence="3">The sequence shown here is derived from an EMBL/GenBank/DDBJ whole genome shotgun (WGS) entry which is preliminary data.</text>
</comment>
<dbReference type="InterPro" id="IPR049450">
    <property type="entry name" value="ACOT8-like_C"/>
</dbReference>
<evidence type="ECO:0000313" key="4">
    <source>
        <dbReference type="Proteomes" id="UP001162880"/>
    </source>
</evidence>
<evidence type="ECO:0000313" key="3">
    <source>
        <dbReference type="EMBL" id="MCJ2179623.1"/>
    </source>
</evidence>
<dbReference type="RefSeq" id="WP_243994646.1">
    <property type="nucleotide sequence ID" value="NZ_JALHLE010000020.1"/>
</dbReference>
<dbReference type="InterPro" id="IPR042171">
    <property type="entry name" value="Acyl-CoA_hotdog"/>
</dbReference>
<protein>
    <submittedName>
        <fullName evidence="3">Thioesterase family protein</fullName>
    </submittedName>
</protein>
<dbReference type="EMBL" id="JALHLE010000020">
    <property type="protein sequence ID" value="MCJ2179623.1"/>
    <property type="molecule type" value="Genomic_DNA"/>
</dbReference>
<dbReference type="Gene3D" id="2.40.160.210">
    <property type="entry name" value="Acyl-CoA thioesterase, double hotdog domain"/>
    <property type="match status" value="1"/>
</dbReference>
<evidence type="ECO:0000259" key="1">
    <source>
        <dbReference type="Pfam" id="PF13622"/>
    </source>
</evidence>
<dbReference type="Pfam" id="PF13622">
    <property type="entry name" value="4HBT_3"/>
    <property type="match status" value="1"/>
</dbReference>
<dbReference type="InterPro" id="IPR029069">
    <property type="entry name" value="HotDog_dom_sf"/>
</dbReference>
<organism evidence="3 4">
    <name type="scientific">Novosphingobium album</name>
    <name type="common">ex Hu et al. 2023</name>
    <dbReference type="NCBI Taxonomy" id="2930093"/>
    <lineage>
        <taxon>Bacteria</taxon>
        <taxon>Pseudomonadati</taxon>
        <taxon>Pseudomonadota</taxon>
        <taxon>Alphaproteobacteria</taxon>
        <taxon>Sphingomonadales</taxon>
        <taxon>Sphingomonadaceae</taxon>
        <taxon>Novosphingobium</taxon>
    </lineage>
</organism>
<feature type="domain" description="Acyl-CoA thioesterase-like N-terminal HotDog" evidence="1">
    <location>
        <begin position="23"/>
        <end position="106"/>
    </location>
</feature>